<reference evidence="3" key="1">
    <citation type="submission" date="2019-08" db="EMBL/GenBank/DDBJ databases">
        <authorList>
            <person name="Kucharzyk K."/>
            <person name="Murdoch R.W."/>
            <person name="Higgins S."/>
            <person name="Loffler F."/>
        </authorList>
    </citation>
    <scope>NUCLEOTIDE SEQUENCE</scope>
</reference>
<name>A0A645GKK1_9ZZZZ</name>
<comment type="caution">
    <text evidence="3">The sequence shown here is derived from an EMBL/GenBank/DDBJ whole genome shotgun (WGS) entry which is preliminary data.</text>
</comment>
<dbReference type="Gene3D" id="3.40.50.150">
    <property type="entry name" value="Vaccinia Virus protein VP39"/>
    <property type="match status" value="1"/>
</dbReference>
<dbReference type="AlphaFoldDB" id="A0A645GKK1"/>
<dbReference type="EMBL" id="VSSQ01077368">
    <property type="protein sequence ID" value="MPN27458.1"/>
    <property type="molecule type" value="Genomic_DNA"/>
</dbReference>
<sequence length="216" mass="24601">MYDVNPSSIVDLACGTGSVTTIMAGRGFDMTGVDISSEMLSMAYNKAMRENADILYLNQDICAFELYGTVDAAICCLDGINYLTDKKNLRKCFQNLHLYLNPGGLLIFDINTLFKYENILSNNAFVYDYGDLFCIWQNTYDTRLKTCIFDITVFSEEGTGFCRYDERQTQRAYEMEELISLLSEAGFGDIRVFNAFTPHEPEKTSERIFFAARKSK</sequence>
<keyword evidence="3" id="KW-0489">Methyltransferase</keyword>
<dbReference type="GO" id="GO:0032259">
    <property type="term" value="P:methylation"/>
    <property type="evidence" value="ECO:0007669"/>
    <property type="project" value="UniProtKB-KW"/>
</dbReference>
<accession>A0A645GKK1</accession>
<organism evidence="3">
    <name type="scientific">bioreactor metagenome</name>
    <dbReference type="NCBI Taxonomy" id="1076179"/>
    <lineage>
        <taxon>unclassified sequences</taxon>
        <taxon>metagenomes</taxon>
        <taxon>ecological metagenomes</taxon>
    </lineage>
</organism>
<dbReference type="Gene3D" id="2.20.25.110">
    <property type="entry name" value="S-adenosyl-L-methionine-dependent methyltransferases"/>
    <property type="match status" value="1"/>
</dbReference>
<dbReference type="InterPro" id="IPR029063">
    <property type="entry name" value="SAM-dependent_MTases_sf"/>
</dbReference>
<evidence type="ECO:0000259" key="2">
    <source>
        <dbReference type="Pfam" id="PF13649"/>
    </source>
</evidence>
<gene>
    <name evidence="3" type="primary">ubiE_116</name>
    <name evidence="3" type="ORF">SDC9_174891</name>
</gene>
<protein>
    <submittedName>
        <fullName evidence="3">Ubiquinone/menaquinone biosynthesis C-methyltransferase UbiE</fullName>
        <ecNumber evidence="3">2.1.1.163</ecNumber>
    </submittedName>
</protein>
<keyword evidence="1 3" id="KW-0808">Transferase</keyword>
<dbReference type="CDD" id="cd02440">
    <property type="entry name" value="AdoMet_MTases"/>
    <property type="match status" value="1"/>
</dbReference>
<dbReference type="GO" id="GO:0043770">
    <property type="term" value="F:demethylmenaquinone methyltransferase activity"/>
    <property type="evidence" value="ECO:0007669"/>
    <property type="project" value="UniProtKB-EC"/>
</dbReference>
<evidence type="ECO:0000313" key="3">
    <source>
        <dbReference type="EMBL" id="MPN27458.1"/>
    </source>
</evidence>
<dbReference type="Pfam" id="PF13649">
    <property type="entry name" value="Methyltransf_25"/>
    <property type="match status" value="1"/>
</dbReference>
<keyword evidence="3" id="KW-0830">Ubiquinone</keyword>
<dbReference type="PANTHER" id="PTHR43861">
    <property type="entry name" value="TRANS-ACONITATE 2-METHYLTRANSFERASE-RELATED"/>
    <property type="match status" value="1"/>
</dbReference>
<dbReference type="SUPFAM" id="SSF53335">
    <property type="entry name" value="S-adenosyl-L-methionine-dependent methyltransferases"/>
    <property type="match status" value="1"/>
</dbReference>
<feature type="domain" description="Methyltransferase" evidence="2">
    <location>
        <begin position="9"/>
        <end position="104"/>
    </location>
</feature>
<proteinExistence type="predicted"/>
<dbReference type="EC" id="2.1.1.163" evidence="3"/>
<dbReference type="InterPro" id="IPR041698">
    <property type="entry name" value="Methyltransf_25"/>
</dbReference>
<evidence type="ECO:0000256" key="1">
    <source>
        <dbReference type="ARBA" id="ARBA00022679"/>
    </source>
</evidence>